<dbReference type="InterPro" id="IPR036397">
    <property type="entry name" value="RNaseH_sf"/>
</dbReference>
<dbReference type="OrthoDB" id="2752996at2759"/>
<feature type="non-terminal residue" evidence="2">
    <location>
        <position position="188"/>
    </location>
</feature>
<dbReference type="Gene3D" id="3.30.420.10">
    <property type="entry name" value="Ribonuclease H-like superfamily/Ribonuclease H"/>
    <property type="match status" value="1"/>
</dbReference>
<dbReference type="GO" id="GO:0003676">
    <property type="term" value="F:nucleic acid binding"/>
    <property type="evidence" value="ECO:0007669"/>
    <property type="project" value="InterPro"/>
</dbReference>
<dbReference type="InterPro" id="IPR002156">
    <property type="entry name" value="RNaseH_domain"/>
</dbReference>
<dbReference type="AlphaFoldDB" id="R7S667"/>
<dbReference type="Proteomes" id="UP000054317">
    <property type="component" value="Unassembled WGS sequence"/>
</dbReference>
<dbReference type="InterPro" id="IPR012337">
    <property type="entry name" value="RNaseH-like_sf"/>
</dbReference>
<proteinExistence type="predicted"/>
<gene>
    <name evidence="2" type="ORF">TRAVEDRAFT_137598</name>
</gene>
<sequence length="188" mass="21246">MACRKTPPFAPMHVVSDSKYVVDGLTKHLPMWERRGWLGVANAGALRELVGLLRMRSAPTTFKWIKGHAGTRGNEEADRLAGEAATLPLPFRPLSLPAPDRYNVRGAALLYLTQRLAYQGVREWNTLKGRVATTRTILCVQADMEHVTTVLPGESAIWCLLRKDPVSKKTRDFMWRALHDSHRVGKYW</sequence>
<evidence type="ECO:0000313" key="3">
    <source>
        <dbReference type="Proteomes" id="UP000054317"/>
    </source>
</evidence>
<dbReference type="SUPFAM" id="SSF53098">
    <property type="entry name" value="Ribonuclease H-like"/>
    <property type="match status" value="1"/>
</dbReference>
<organism evidence="2 3">
    <name type="scientific">Trametes versicolor (strain FP-101664)</name>
    <name type="common">White-rot fungus</name>
    <name type="synonym">Coriolus versicolor</name>
    <dbReference type="NCBI Taxonomy" id="717944"/>
    <lineage>
        <taxon>Eukaryota</taxon>
        <taxon>Fungi</taxon>
        <taxon>Dikarya</taxon>
        <taxon>Basidiomycota</taxon>
        <taxon>Agaricomycotina</taxon>
        <taxon>Agaricomycetes</taxon>
        <taxon>Polyporales</taxon>
        <taxon>Polyporaceae</taxon>
        <taxon>Trametes</taxon>
    </lineage>
</organism>
<dbReference type="PROSITE" id="PS50879">
    <property type="entry name" value="RNASE_H_1"/>
    <property type="match status" value="1"/>
</dbReference>
<dbReference type="GeneID" id="19409004"/>
<name>R7S667_TRAVS</name>
<dbReference type="OMA" id="GESAIWC"/>
<dbReference type="Pfam" id="PF00075">
    <property type="entry name" value="RNase_H"/>
    <property type="match status" value="1"/>
</dbReference>
<dbReference type="GO" id="GO:0004523">
    <property type="term" value="F:RNA-DNA hybrid ribonuclease activity"/>
    <property type="evidence" value="ECO:0007669"/>
    <property type="project" value="InterPro"/>
</dbReference>
<dbReference type="EMBL" id="JH711854">
    <property type="protein sequence ID" value="EIW51318.1"/>
    <property type="molecule type" value="Genomic_DNA"/>
</dbReference>
<evidence type="ECO:0000313" key="2">
    <source>
        <dbReference type="EMBL" id="EIW51318.1"/>
    </source>
</evidence>
<dbReference type="KEGG" id="tvs:TRAVEDRAFT_137598"/>
<keyword evidence="3" id="KW-1185">Reference proteome</keyword>
<feature type="domain" description="RNase H type-1" evidence="1">
    <location>
        <begin position="1"/>
        <end position="86"/>
    </location>
</feature>
<evidence type="ECO:0000259" key="1">
    <source>
        <dbReference type="PROSITE" id="PS50879"/>
    </source>
</evidence>
<protein>
    <submittedName>
        <fullName evidence="2">RnaseH-domain-containing protein</fullName>
    </submittedName>
</protein>
<reference evidence="3" key="1">
    <citation type="journal article" date="2012" name="Science">
        <title>The Paleozoic origin of enzymatic lignin decomposition reconstructed from 31 fungal genomes.</title>
        <authorList>
            <person name="Floudas D."/>
            <person name="Binder M."/>
            <person name="Riley R."/>
            <person name="Barry K."/>
            <person name="Blanchette R.A."/>
            <person name="Henrissat B."/>
            <person name="Martinez A.T."/>
            <person name="Otillar R."/>
            <person name="Spatafora J.W."/>
            <person name="Yadav J.S."/>
            <person name="Aerts A."/>
            <person name="Benoit I."/>
            <person name="Boyd A."/>
            <person name="Carlson A."/>
            <person name="Copeland A."/>
            <person name="Coutinho P.M."/>
            <person name="de Vries R.P."/>
            <person name="Ferreira P."/>
            <person name="Findley K."/>
            <person name="Foster B."/>
            <person name="Gaskell J."/>
            <person name="Glotzer D."/>
            <person name="Gorecki P."/>
            <person name="Heitman J."/>
            <person name="Hesse C."/>
            <person name="Hori C."/>
            <person name="Igarashi K."/>
            <person name="Jurgens J.A."/>
            <person name="Kallen N."/>
            <person name="Kersten P."/>
            <person name="Kohler A."/>
            <person name="Kuees U."/>
            <person name="Kumar T.K.A."/>
            <person name="Kuo A."/>
            <person name="LaButti K."/>
            <person name="Larrondo L.F."/>
            <person name="Lindquist E."/>
            <person name="Ling A."/>
            <person name="Lombard V."/>
            <person name="Lucas S."/>
            <person name="Lundell T."/>
            <person name="Martin R."/>
            <person name="McLaughlin D.J."/>
            <person name="Morgenstern I."/>
            <person name="Morin E."/>
            <person name="Murat C."/>
            <person name="Nagy L.G."/>
            <person name="Nolan M."/>
            <person name="Ohm R.A."/>
            <person name="Patyshakuliyeva A."/>
            <person name="Rokas A."/>
            <person name="Ruiz-Duenas F.J."/>
            <person name="Sabat G."/>
            <person name="Salamov A."/>
            <person name="Samejima M."/>
            <person name="Schmutz J."/>
            <person name="Slot J.C."/>
            <person name="St John F."/>
            <person name="Stenlid J."/>
            <person name="Sun H."/>
            <person name="Sun S."/>
            <person name="Syed K."/>
            <person name="Tsang A."/>
            <person name="Wiebenga A."/>
            <person name="Young D."/>
            <person name="Pisabarro A."/>
            <person name="Eastwood D.C."/>
            <person name="Martin F."/>
            <person name="Cullen D."/>
            <person name="Grigoriev I.V."/>
            <person name="Hibbett D.S."/>
        </authorList>
    </citation>
    <scope>NUCLEOTIDE SEQUENCE [LARGE SCALE GENOMIC DNA]</scope>
    <source>
        <strain evidence="3">FP-101664</strain>
    </source>
</reference>
<dbReference type="RefSeq" id="XP_008045799.1">
    <property type="nucleotide sequence ID" value="XM_008047608.1"/>
</dbReference>
<accession>R7S667</accession>